<reference evidence="2" key="1">
    <citation type="journal article" date="2012" name="PLoS Genet.">
        <title>Comparative analysis of the genomes of two field isolates of the rice blast fungus Magnaporthe oryzae.</title>
        <authorList>
            <person name="Xue M."/>
            <person name="Yang J."/>
            <person name="Li Z."/>
            <person name="Hu S."/>
            <person name="Yao N."/>
            <person name="Dean R.A."/>
            <person name="Zhao W."/>
            <person name="Shen M."/>
            <person name="Zhang H."/>
            <person name="Li C."/>
            <person name="Liu L."/>
            <person name="Cao L."/>
            <person name="Xu X."/>
            <person name="Xing Y."/>
            <person name="Hsiang T."/>
            <person name="Zhang Z."/>
            <person name="Xu J.R."/>
            <person name="Peng Y.L."/>
        </authorList>
    </citation>
    <scope>NUCLEOTIDE SEQUENCE</scope>
    <source>
        <strain evidence="2">Y34</strain>
    </source>
</reference>
<feature type="region of interest" description="Disordered" evidence="1">
    <location>
        <begin position="1"/>
        <end position="20"/>
    </location>
</feature>
<protein>
    <submittedName>
        <fullName evidence="2">Uncharacterized protein</fullName>
    </submittedName>
</protein>
<proteinExistence type="predicted"/>
<dbReference type="Proteomes" id="UP000011086">
    <property type="component" value="Unassembled WGS sequence"/>
</dbReference>
<organism evidence="2">
    <name type="scientific">Pyricularia oryzae (strain Y34)</name>
    <name type="common">Rice blast fungus</name>
    <name type="synonym">Magnaporthe oryzae</name>
    <dbReference type="NCBI Taxonomy" id="1143189"/>
    <lineage>
        <taxon>Eukaryota</taxon>
        <taxon>Fungi</taxon>
        <taxon>Dikarya</taxon>
        <taxon>Ascomycota</taxon>
        <taxon>Pezizomycotina</taxon>
        <taxon>Sordariomycetes</taxon>
        <taxon>Sordariomycetidae</taxon>
        <taxon>Magnaporthales</taxon>
        <taxon>Pyriculariaceae</taxon>
        <taxon>Pyricularia</taxon>
    </lineage>
</organism>
<dbReference type="EMBL" id="JH793227">
    <property type="protein sequence ID" value="ELQ41138.1"/>
    <property type="molecule type" value="Genomic_DNA"/>
</dbReference>
<sequence length="20" mass="1991">MREGSARLGGAGMVQAVDDA</sequence>
<name>A0AA97PNR3_PYRO3</name>
<accession>A0AA97PNR3</accession>
<gene>
    <name evidence="2" type="ORF">OOU_Y34scaffold00301g59</name>
</gene>
<evidence type="ECO:0000256" key="1">
    <source>
        <dbReference type="SAM" id="MobiDB-lite"/>
    </source>
</evidence>
<dbReference type="AlphaFoldDB" id="A0AA97PNR3"/>
<evidence type="ECO:0000313" key="2">
    <source>
        <dbReference type="EMBL" id="ELQ41138.1"/>
    </source>
</evidence>